<organism evidence="8 9">
    <name type="scientific">Candidatus Phycosocius spiralis</name>
    <dbReference type="NCBI Taxonomy" id="2815099"/>
    <lineage>
        <taxon>Bacteria</taxon>
        <taxon>Pseudomonadati</taxon>
        <taxon>Pseudomonadota</taxon>
        <taxon>Alphaproteobacteria</taxon>
        <taxon>Caulobacterales</taxon>
        <taxon>Caulobacterales incertae sedis</taxon>
        <taxon>Candidatus Phycosocius</taxon>
    </lineage>
</organism>
<evidence type="ECO:0000256" key="6">
    <source>
        <dbReference type="ARBA" id="ARBA00023049"/>
    </source>
</evidence>
<evidence type="ECO:0000256" key="4">
    <source>
        <dbReference type="ARBA" id="ARBA00022801"/>
    </source>
</evidence>
<accession>A0ABQ4PY11</accession>
<dbReference type="Proteomes" id="UP001161064">
    <property type="component" value="Unassembled WGS sequence"/>
</dbReference>
<reference evidence="8" key="1">
    <citation type="submission" date="2021-05" db="EMBL/GenBank/DDBJ databases">
        <authorList>
            <person name="Tanabe Y."/>
        </authorList>
    </citation>
    <scope>NUCLEOTIDE SEQUENCE</scope>
    <source>
        <strain evidence="8">BOTRYCO-1</strain>
    </source>
</reference>
<feature type="domain" description="Peptidase M48" evidence="7">
    <location>
        <begin position="46"/>
        <end position="233"/>
    </location>
</feature>
<keyword evidence="2" id="KW-0645">Protease</keyword>
<evidence type="ECO:0000313" key="8">
    <source>
        <dbReference type="EMBL" id="GIU67864.1"/>
    </source>
</evidence>
<reference evidence="8" key="2">
    <citation type="journal article" date="2023" name="ISME Commun">
        <title>Characterization of a bloom-associated alphaproteobacterial lineage, 'Candidatus Phycosocius': insights into freshwater algal-bacterial interactions.</title>
        <authorList>
            <person name="Tanabe Y."/>
            <person name="Yamaguchi H."/>
            <person name="Yoshida M."/>
            <person name="Kai A."/>
            <person name="Okazaki Y."/>
        </authorList>
    </citation>
    <scope>NUCLEOTIDE SEQUENCE</scope>
    <source>
        <strain evidence="8">BOTRYCO-1</strain>
    </source>
</reference>
<evidence type="ECO:0000259" key="7">
    <source>
        <dbReference type="Pfam" id="PF01435"/>
    </source>
</evidence>
<dbReference type="RefSeq" id="WP_284361097.1">
    <property type="nucleotide sequence ID" value="NZ_BPFZ01000015.1"/>
</dbReference>
<evidence type="ECO:0000256" key="1">
    <source>
        <dbReference type="ARBA" id="ARBA00001947"/>
    </source>
</evidence>
<dbReference type="EMBL" id="BPFZ01000015">
    <property type="protein sequence ID" value="GIU67864.1"/>
    <property type="molecule type" value="Genomic_DNA"/>
</dbReference>
<keyword evidence="9" id="KW-1185">Reference proteome</keyword>
<dbReference type="Pfam" id="PF01435">
    <property type="entry name" value="Peptidase_M48"/>
    <property type="match status" value="1"/>
</dbReference>
<dbReference type="PANTHER" id="PTHR22726:SF1">
    <property type="entry name" value="METALLOENDOPEPTIDASE OMA1, MITOCHONDRIAL"/>
    <property type="match status" value="1"/>
</dbReference>
<evidence type="ECO:0000313" key="9">
    <source>
        <dbReference type="Proteomes" id="UP001161064"/>
    </source>
</evidence>
<dbReference type="Gene3D" id="1.25.40.10">
    <property type="entry name" value="Tetratricopeptide repeat domain"/>
    <property type="match status" value="1"/>
</dbReference>
<keyword evidence="3" id="KW-0479">Metal-binding</keyword>
<dbReference type="PANTHER" id="PTHR22726">
    <property type="entry name" value="METALLOENDOPEPTIDASE OMA1"/>
    <property type="match status" value="1"/>
</dbReference>
<proteinExistence type="predicted"/>
<dbReference type="InterPro" id="IPR011990">
    <property type="entry name" value="TPR-like_helical_dom_sf"/>
</dbReference>
<name>A0ABQ4PY11_9PROT</name>
<gene>
    <name evidence="8" type="ORF">PsB1_2018</name>
</gene>
<dbReference type="CDD" id="cd07324">
    <property type="entry name" value="M48C_Oma1-like"/>
    <property type="match status" value="1"/>
</dbReference>
<protein>
    <recommendedName>
        <fullName evidence="7">Peptidase M48 domain-containing protein</fullName>
    </recommendedName>
</protein>
<comment type="caution">
    <text evidence="8">The sequence shown here is derived from an EMBL/GenBank/DDBJ whole genome shotgun (WGS) entry which is preliminary data.</text>
</comment>
<dbReference type="Gene3D" id="3.30.2010.10">
    <property type="entry name" value="Metalloproteases ('zincins'), catalytic domain"/>
    <property type="match status" value="1"/>
</dbReference>
<sequence length="501" mass="55246">MAYASCTSSKPTRVNWLAQLIACAALVVVPITAHAQSLVRDAEIERTLRDYSDPLFVAAGLAPQDVRIYLVGDKTLNAFVTNGQNVFLHTGLILETETPNQLKGVIAHETGHIAGGHLARSDAYMREAMRPAYITIALGLVAIAAGAPDAGAALLASSQQFAMLSFFTFTRVQESSADQAAVTFLEKSGQSGRGLVEFFTKFRYNEILADSRREPYFRSHPLSGDRIQALQNRVNEQSNKDVLDSPADIDRLKMMQAKIQAFLYTPSRTFVKYPASDQSIYARYARAIAAFRAPDLVTSVRETQKLIDEHPNNPYFHELLGQIYYENGKAQASIAPNRQAVLLAPNEALLHIGLARSLLATEQSELRAEAEASLRTALRLEPDNAFAWNQLAVVADRNGQVGLARLATAEEAYHLGDLVRAHRFSELALRNLVRSTPEWRRAFDISTITLPEATKARKRGGDPADLQFVPEHMLGAAGQEIQQGKPLWRAVDGYEHAGHRD</sequence>
<dbReference type="InterPro" id="IPR001915">
    <property type="entry name" value="Peptidase_M48"/>
</dbReference>
<keyword evidence="4" id="KW-0378">Hydrolase</keyword>
<evidence type="ECO:0000256" key="5">
    <source>
        <dbReference type="ARBA" id="ARBA00022833"/>
    </source>
</evidence>
<keyword evidence="6" id="KW-0482">Metalloprotease</keyword>
<comment type="cofactor">
    <cofactor evidence="1">
        <name>Zn(2+)</name>
        <dbReference type="ChEBI" id="CHEBI:29105"/>
    </cofactor>
</comment>
<keyword evidence="5" id="KW-0862">Zinc</keyword>
<dbReference type="InterPro" id="IPR051156">
    <property type="entry name" value="Mito/Outer_Membr_Metalloprot"/>
</dbReference>
<dbReference type="SUPFAM" id="SSF48452">
    <property type="entry name" value="TPR-like"/>
    <property type="match status" value="1"/>
</dbReference>
<evidence type="ECO:0000256" key="2">
    <source>
        <dbReference type="ARBA" id="ARBA00022670"/>
    </source>
</evidence>
<evidence type="ECO:0000256" key="3">
    <source>
        <dbReference type="ARBA" id="ARBA00022723"/>
    </source>
</evidence>